<dbReference type="AlphaFoldDB" id="A0A5A7QIB6"/>
<feature type="region of interest" description="Disordered" evidence="1">
    <location>
        <begin position="82"/>
        <end position="104"/>
    </location>
</feature>
<organism evidence="2 3">
    <name type="scientific">Striga asiatica</name>
    <name type="common">Asiatic witchweed</name>
    <name type="synonym">Buchnera asiatica</name>
    <dbReference type="NCBI Taxonomy" id="4170"/>
    <lineage>
        <taxon>Eukaryota</taxon>
        <taxon>Viridiplantae</taxon>
        <taxon>Streptophyta</taxon>
        <taxon>Embryophyta</taxon>
        <taxon>Tracheophyta</taxon>
        <taxon>Spermatophyta</taxon>
        <taxon>Magnoliopsida</taxon>
        <taxon>eudicotyledons</taxon>
        <taxon>Gunneridae</taxon>
        <taxon>Pentapetalae</taxon>
        <taxon>asterids</taxon>
        <taxon>lamiids</taxon>
        <taxon>Lamiales</taxon>
        <taxon>Orobanchaceae</taxon>
        <taxon>Buchnereae</taxon>
        <taxon>Striga</taxon>
    </lineage>
</organism>
<name>A0A5A7QIB6_STRAF</name>
<keyword evidence="3" id="KW-1185">Reference proteome</keyword>
<evidence type="ECO:0000313" key="2">
    <source>
        <dbReference type="EMBL" id="GER44668.1"/>
    </source>
</evidence>
<reference evidence="3" key="1">
    <citation type="journal article" date="2019" name="Curr. Biol.">
        <title>Genome Sequence of Striga asiatica Provides Insight into the Evolution of Plant Parasitism.</title>
        <authorList>
            <person name="Yoshida S."/>
            <person name="Kim S."/>
            <person name="Wafula E.K."/>
            <person name="Tanskanen J."/>
            <person name="Kim Y.M."/>
            <person name="Honaas L."/>
            <person name="Yang Z."/>
            <person name="Spallek T."/>
            <person name="Conn C.E."/>
            <person name="Ichihashi Y."/>
            <person name="Cheong K."/>
            <person name="Cui S."/>
            <person name="Der J.P."/>
            <person name="Gundlach H."/>
            <person name="Jiao Y."/>
            <person name="Hori C."/>
            <person name="Ishida J.K."/>
            <person name="Kasahara H."/>
            <person name="Kiba T."/>
            <person name="Kim M.S."/>
            <person name="Koo N."/>
            <person name="Laohavisit A."/>
            <person name="Lee Y.H."/>
            <person name="Lumba S."/>
            <person name="McCourt P."/>
            <person name="Mortimer J.C."/>
            <person name="Mutuku J.M."/>
            <person name="Nomura T."/>
            <person name="Sasaki-Sekimoto Y."/>
            <person name="Seto Y."/>
            <person name="Wang Y."/>
            <person name="Wakatake T."/>
            <person name="Sakakibara H."/>
            <person name="Demura T."/>
            <person name="Yamaguchi S."/>
            <person name="Yoneyama K."/>
            <person name="Manabe R.I."/>
            <person name="Nelson D.C."/>
            <person name="Schulman A.H."/>
            <person name="Timko M.P."/>
            <person name="dePamphilis C.W."/>
            <person name="Choi D."/>
            <person name="Shirasu K."/>
        </authorList>
    </citation>
    <scope>NUCLEOTIDE SEQUENCE [LARGE SCALE GENOMIC DNA]</scope>
    <source>
        <strain evidence="3">cv. UVA1</strain>
    </source>
</reference>
<proteinExistence type="predicted"/>
<dbReference type="EMBL" id="BKCP01007070">
    <property type="protein sequence ID" value="GER44668.1"/>
    <property type="molecule type" value="Genomic_DNA"/>
</dbReference>
<gene>
    <name evidence="2" type="ORF">STAS_21571</name>
</gene>
<feature type="compositionally biased region" description="Polar residues" evidence="1">
    <location>
        <begin position="85"/>
        <end position="96"/>
    </location>
</feature>
<evidence type="ECO:0000256" key="1">
    <source>
        <dbReference type="SAM" id="MobiDB-lite"/>
    </source>
</evidence>
<accession>A0A5A7QIB6</accession>
<dbReference type="Proteomes" id="UP000325081">
    <property type="component" value="Unassembled WGS sequence"/>
</dbReference>
<evidence type="ECO:0000313" key="3">
    <source>
        <dbReference type="Proteomes" id="UP000325081"/>
    </source>
</evidence>
<dbReference type="OrthoDB" id="1931152at2759"/>
<protein>
    <submittedName>
        <fullName evidence="2">Transcription termination factor Rho</fullName>
    </submittedName>
</protein>
<sequence>MDSHELSILYLTGDGFMWRRRREKATVMRKNETANIKQVATFTITISFFLSFQQKEMKHMVSSCKFQKDSPQKVKETIELKSKRPPSQFTRRSPTADSEDSNEVEKYGGMTLAELRDVAKSKGIKGSSGLKKSKLKELLISHGFPSRRASICQRVFSRNPAQLGRFHTWIHTNCRLYLAARLGRTTPSIQGKVSYHVLNLQDTLD</sequence>
<comment type="caution">
    <text evidence="2">The sequence shown here is derived from an EMBL/GenBank/DDBJ whole genome shotgun (WGS) entry which is preliminary data.</text>
</comment>